<name>A0ABP1DFL4_9APHY</name>
<reference evidence="2" key="1">
    <citation type="submission" date="2024-04" db="EMBL/GenBank/DDBJ databases">
        <authorList>
            <person name="Shaw F."/>
            <person name="Minotto A."/>
        </authorList>
    </citation>
    <scope>NUCLEOTIDE SEQUENCE [LARGE SCALE GENOMIC DNA]</scope>
</reference>
<dbReference type="PANTHER" id="PTHR17901">
    <property type="entry name" value="MAGNESIUM-DEPENDENT PHOSPHATASE 1 MDP1"/>
    <property type="match status" value="1"/>
</dbReference>
<dbReference type="PANTHER" id="PTHR17901:SF14">
    <property type="entry name" value="MAGNESIUM-DEPENDENT PHOSPHATASE 1"/>
    <property type="match status" value="1"/>
</dbReference>
<dbReference type="Pfam" id="PF12689">
    <property type="entry name" value="Acid_PPase"/>
    <property type="match status" value="1"/>
</dbReference>
<organism evidence="1 2">
    <name type="scientific">Somion occarium</name>
    <dbReference type="NCBI Taxonomy" id="3059160"/>
    <lineage>
        <taxon>Eukaryota</taxon>
        <taxon>Fungi</taxon>
        <taxon>Dikarya</taxon>
        <taxon>Basidiomycota</taxon>
        <taxon>Agaricomycotina</taxon>
        <taxon>Agaricomycetes</taxon>
        <taxon>Polyporales</taxon>
        <taxon>Cerrenaceae</taxon>
        <taxon>Somion</taxon>
    </lineage>
</organism>
<dbReference type="InterPro" id="IPR023214">
    <property type="entry name" value="HAD_sf"/>
</dbReference>
<proteinExistence type="predicted"/>
<keyword evidence="2" id="KW-1185">Reference proteome</keyword>
<dbReference type="InterPro" id="IPR010036">
    <property type="entry name" value="MDP_1_eu_arc"/>
</dbReference>
<dbReference type="EMBL" id="OZ037946">
    <property type="protein sequence ID" value="CAL1705823.1"/>
    <property type="molecule type" value="Genomic_DNA"/>
</dbReference>
<protein>
    <submittedName>
        <fullName evidence="1">Uncharacterized protein</fullName>
    </submittedName>
</protein>
<dbReference type="Gene3D" id="3.40.50.1000">
    <property type="entry name" value="HAD superfamily/HAD-like"/>
    <property type="match status" value="1"/>
</dbReference>
<evidence type="ECO:0000313" key="1">
    <source>
        <dbReference type="EMBL" id="CAL1705823.1"/>
    </source>
</evidence>
<accession>A0ABP1DFL4</accession>
<gene>
    <name evidence="1" type="ORF">GFSPODELE1_LOCUS5598</name>
</gene>
<dbReference type="Proteomes" id="UP001497453">
    <property type="component" value="Chromosome 3"/>
</dbReference>
<sequence length="191" mass="22107">MPTYPKLVTFEVDDVIWSPPLDDKKFGNEGWVRGDIRENFELVNPRLLRDVMNHANQIWMSNDIPKIIHDLLLNNVPIAIASRNANKDLCDRALWHFKAQNANNEWKPIIEYVIYDEVFSARKAVHFNNIHGYAGGSIAYSDMLFFDTPFSRDDVYRDLGITTYLPSDLNNGLSWIDYSAGLDLWRRNTGN</sequence>
<evidence type="ECO:0000313" key="2">
    <source>
        <dbReference type="Proteomes" id="UP001497453"/>
    </source>
</evidence>